<name>A0A8H4VVD4_9HELO</name>
<dbReference type="AlphaFoldDB" id="A0A8H4VVD4"/>
<dbReference type="EMBL" id="JAAMPI010001806">
    <property type="protein sequence ID" value="KAF4623998.1"/>
    <property type="molecule type" value="Genomic_DNA"/>
</dbReference>
<dbReference type="InterPro" id="IPR029058">
    <property type="entry name" value="AB_hydrolase_fold"/>
</dbReference>
<protein>
    <recommendedName>
        <fullName evidence="1">Alpha/beta hydrolase fold-3 domain-containing protein</fullName>
    </recommendedName>
</protein>
<dbReference type="Gene3D" id="3.40.50.1820">
    <property type="entry name" value="alpha/beta hydrolase"/>
    <property type="match status" value="1"/>
</dbReference>
<gene>
    <name evidence="2" type="ORF">G7Y89_g14177</name>
</gene>
<organism evidence="2 3">
    <name type="scientific">Cudoniella acicularis</name>
    <dbReference type="NCBI Taxonomy" id="354080"/>
    <lineage>
        <taxon>Eukaryota</taxon>
        <taxon>Fungi</taxon>
        <taxon>Dikarya</taxon>
        <taxon>Ascomycota</taxon>
        <taxon>Pezizomycotina</taxon>
        <taxon>Leotiomycetes</taxon>
        <taxon>Helotiales</taxon>
        <taxon>Tricladiaceae</taxon>
        <taxon>Cudoniella</taxon>
    </lineage>
</organism>
<dbReference type="Pfam" id="PF07859">
    <property type="entry name" value="Abhydrolase_3"/>
    <property type="match status" value="1"/>
</dbReference>
<dbReference type="GO" id="GO:0016787">
    <property type="term" value="F:hydrolase activity"/>
    <property type="evidence" value="ECO:0007669"/>
    <property type="project" value="InterPro"/>
</dbReference>
<evidence type="ECO:0000313" key="3">
    <source>
        <dbReference type="Proteomes" id="UP000566819"/>
    </source>
</evidence>
<feature type="domain" description="Alpha/beta hydrolase fold-3" evidence="1">
    <location>
        <begin position="124"/>
        <end position="308"/>
    </location>
</feature>
<dbReference type="OrthoDB" id="408631at2759"/>
<dbReference type="InterPro" id="IPR050466">
    <property type="entry name" value="Carboxylest/Gibb_receptor"/>
</dbReference>
<accession>A0A8H4VVD4</accession>
<evidence type="ECO:0000313" key="2">
    <source>
        <dbReference type="EMBL" id="KAF4623998.1"/>
    </source>
</evidence>
<proteinExistence type="predicted"/>
<sequence>MPSQIPEDWASLSTPNPEMLSLLEKSYPPGFRVIKPGITIQQLREIGKNNPSSEKWLDVEERDIEVVMSDGYLSRARVYTSKSTPTSDFSLAISGSVVLKVEEGGVEKREEEEEEGENGKEPLLVMIHGGGFSVGKPEMEEERCRFWVREFKGVSVSLGYRLAPENAWPRGVEDCWEGVKWIAQHAKELGADARKGFVLGGISSGATTSIGIAHRARDEGMTPPLTGLYLSVPGICTPESLPEEHKNDPRLVSWEQNRTAPLFSTPELEFFASQYQSPPNDPLRSPLIWPTGHKGLPRHYLQVAGLDPRGGDEG</sequence>
<comment type="caution">
    <text evidence="2">The sequence shown here is derived from an EMBL/GenBank/DDBJ whole genome shotgun (WGS) entry which is preliminary data.</text>
</comment>
<keyword evidence="3" id="KW-1185">Reference proteome</keyword>
<evidence type="ECO:0000259" key="1">
    <source>
        <dbReference type="Pfam" id="PF07859"/>
    </source>
</evidence>
<dbReference type="InterPro" id="IPR013094">
    <property type="entry name" value="AB_hydrolase_3"/>
</dbReference>
<dbReference type="Proteomes" id="UP000566819">
    <property type="component" value="Unassembled WGS sequence"/>
</dbReference>
<dbReference type="SUPFAM" id="SSF53474">
    <property type="entry name" value="alpha/beta-Hydrolases"/>
    <property type="match status" value="1"/>
</dbReference>
<dbReference type="PANTHER" id="PTHR23024:SF643">
    <property type="entry name" value="AB HYDROLASE SUPERFAMILY PROTEIN B1A11.02"/>
    <property type="match status" value="1"/>
</dbReference>
<dbReference type="PANTHER" id="PTHR23024">
    <property type="entry name" value="ARYLACETAMIDE DEACETYLASE"/>
    <property type="match status" value="1"/>
</dbReference>
<reference evidence="2 3" key="1">
    <citation type="submission" date="2020-03" db="EMBL/GenBank/DDBJ databases">
        <title>Draft Genome Sequence of Cudoniella acicularis.</title>
        <authorList>
            <person name="Buettner E."/>
            <person name="Kellner H."/>
        </authorList>
    </citation>
    <scope>NUCLEOTIDE SEQUENCE [LARGE SCALE GENOMIC DNA]</scope>
    <source>
        <strain evidence="2 3">DSM 108380</strain>
    </source>
</reference>